<gene>
    <name evidence="2" type="primary">Bm11872</name>
    <name evidence="2" type="ORF">BM_Bm11872</name>
</gene>
<protein>
    <submittedName>
        <fullName evidence="2">Bm11872</fullName>
    </submittedName>
</protein>
<reference evidence="2" key="1">
    <citation type="journal article" date="2007" name="Science">
        <title>Draft genome of the filarial nematode parasite Brugia malayi.</title>
        <authorList>
            <person name="Ghedin E."/>
            <person name="Wang S."/>
            <person name="Spiro D."/>
            <person name="Caler E."/>
            <person name="Zhao Q."/>
            <person name="Crabtree J."/>
            <person name="Allen J.E."/>
            <person name="Delcher A.L."/>
            <person name="Guiliano D.B."/>
            <person name="Miranda-Saavedra D."/>
            <person name="Angiuoli S.V."/>
            <person name="Creasy T."/>
            <person name="Amedeo P."/>
            <person name="Haas B."/>
            <person name="El-Sayed N.M."/>
            <person name="Wortman J.R."/>
            <person name="Feldblyum T."/>
            <person name="Tallon L."/>
            <person name="Schatz M."/>
            <person name="Shumway M."/>
            <person name="Koo H."/>
            <person name="Salzberg S.L."/>
            <person name="Schobel S."/>
            <person name="Pertea M."/>
            <person name="Pop M."/>
            <person name="White O."/>
            <person name="Barton G.J."/>
            <person name="Carlow C.K."/>
            <person name="Crawford M.J."/>
            <person name="Daub J."/>
            <person name="Dimmic M.W."/>
            <person name="Estes C.F."/>
            <person name="Foster J.M."/>
            <person name="Ganatra M."/>
            <person name="Gregory W.F."/>
            <person name="Johnson N.M."/>
            <person name="Jin J."/>
            <person name="Komuniecki R."/>
            <person name="Korf I."/>
            <person name="Kumar S."/>
            <person name="Laney S."/>
            <person name="Li B.W."/>
            <person name="Li W."/>
            <person name="Lindblom T.H."/>
            <person name="Lustigman S."/>
            <person name="Ma D."/>
            <person name="Maina C.V."/>
            <person name="Martin D.M."/>
            <person name="McCarter J.P."/>
            <person name="McReynolds L."/>
            <person name="Mitreva M."/>
            <person name="Nutman T.B."/>
            <person name="Parkinson J."/>
            <person name="Peregrin-Alvarez J.M."/>
            <person name="Poole C."/>
            <person name="Ren Q."/>
            <person name="Saunders L."/>
            <person name="Sluder A.E."/>
            <person name="Smith K."/>
            <person name="Stanke M."/>
            <person name="Unnasch T.R."/>
            <person name="Ware J."/>
            <person name="Wei A.D."/>
            <person name="Weil G."/>
            <person name="Williams D.J."/>
            <person name="Zhang Y."/>
            <person name="Williams S.A."/>
            <person name="Fraser-Liggett C."/>
            <person name="Slatko B."/>
            <person name="Blaxter M.L."/>
            <person name="Scott A.L."/>
        </authorList>
    </citation>
    <scope>NUCLEOTIDE SEQUENCE</scope>
    <source>
        <strain evidence="2">FR3</strain>
    </source>
</reference>
<accession>A0A1I9G9U7</accession>
<reference evidence="2" key="2">
    <citation type="submission" date="2012-12" db="EMBL/GenBank/DDBJ databases">
        <authorList>
            <consortium name="WormBase Consortium"/>
            <person name="Ghedin E."/>
            <person name="Paulini M."/>
        </authorList>
    </citation>
    <scope>NUCLEOTIDE SEQUENCE</scope>
    <source>
        <strain evidence="2">FR3</strain>
    </source>
</reference>
<organism evidence="2">
    <name type="scientific">Brugia malayi</name>
    <name type="common">Filarial nematode worm</name>
    <dbReference type="NCBI Taxonomy" id="6279"/>
    <lineage>
        <taxon>Eukaryota</taxon>
        <taxon>Metazoa</taxon>
        <taxon>Ecdysozoa</taxon>
        <taxon>Nematoda</taxon>
        <taxon>Chromadorea</taxon>
        <taxon>Rhabditida</taxon>
        <taxon>Spirurina</taxon>
        <taxon>Spiruromorpha</taxon>
        <taxon>Filarioidea</taxon>
        <taxon>Onchocercidae</taxon>
        <taxon>Brugia</taxon>
    </lineage>
</organism>
<feature type="non-terminal residue" evidence="2">
    <location>
        <position position="1"/>
    </location>
</feature>
<name>A0A1I9G9U7_BRUMA</name>
<proteinExistence type="predicted"/>
<feature type="region of interest" description="Disordered" evidence="1">
    <location>
        <begin position="24"/>
        <end position="77"/>
    </location>
</feature>
<evidence type="ECO:0000313" key="2">
    <source>
        <dbReference type="EMBL" id="CDQ07556.1"/>
    </source>
</evidence>
<sequence>VLKMLKRRHVKTDGGSVLLLRRWTGRRREKKKRGRHESEAGEAAGASADGSTPDSLKAKLLGHIRAPHPRNSLHQEEGSLLLSSEGCTRRFAVIGETTVVTVTRLACRKEHTASPWKQSYMPQALRLLIKTSCSPRKLGENTL</sequence>
<dbReference type="AlphaFoldDB" id="A0A1I9G9U7"/>
<evidence type="ECO:0000256" key="1">
    <source>
        <dbReference type="SAM" id="MobiDB-lite"/>
    </source>
</evidence>
<feature type="compositionally biased region" description="Low complexity" evidence="1">
    <location>
        <begin position="41"/>
        <end position="51"/>
    </location>
</feature>
<feature type="compositionally biased region" description="Basic residues" evidence="1">
    <location>
        <begin position="24"/>
        <end position="35"/>
    </location>
</feature>
<dbReference type="EMBL" id="LN860595">
    <property type="protein sequence ID" value="CDQ07556.1"/>
    <property type="molecule type" value="Genomic_DNA"/>
</dbReference>